<sequence length="187" mass="21002">MNLSDYTLSKHEEDVLQSSLKFYPFRPLDQVGQKTHVNLPSAQTQAIKKLRRNTDIVIRPADKGGATTILNTADYVKEAEQQLSNCHFYKLLQDDPSGSFQSKVGTLCNQLSENGAATIKELIHRNPRLGIFYTLPKIHKLPQLLATHLPPNFAHLDQGNLSRERIRTLAVEHKILPPPPPGRPIIS</sequence>
<keyword evidence="2" id="KW-1185">Reference proteome</keyword>
<evidence type="ECO:0000313" key="1">
    <source>
        <dbReference type="EMBL" id="KAJ8050802.1"/>
    </source>
</evidence>
<comment type="caution">
    <text evidence="1">The sequence shown here is derived from an EMBL/GenBank/DDBJ whole genome shotgun (WGS) entry which is preliminary data.</text>
</comment>
<accession>A0A9Q1HI21</accession>
<dbReference type="Proteomes" id="UP001152320">
    <property type="component" value="Chromosome 1"/>
</dbReference>
<evidence type="ECO:0000313" key="2">
    <source>
        <dbReference type="Proteomes" id="UP001152320"/>
    </source>
</evidence>
<proteinExistence type="predicted"/>
<dbReference type="OrthoDB" id="8946688at2759"/>
<dbReference type="AlphaFoldDB" id="A0A9Q1HI21"/>
<protein>
    <submittedName>
        <fullName evidence="1">Uncharacterized protein</fullName>
    </submittedName>
</protein>
<name>A0A9Q1HI21_HOLLE</name>
<dbReference type="EMBL" id="JAIZAY010000001">
    <property type="protein sequence ID" value="KAJ8050802.1"/>
    <property type="molecule type" value="Genomic_DNA"/>
</dbReference>
<reference evidence="1" key="1">
    <citation type="submission" date="2021-10" db="EMBL/GenBank/DDBJ databases">
        <title>Tropical sea cucumber genome reveals ecological adaptation and Cuvierian tubules defense mechanism.</title>
        <authorList>
            <person name="Chen T."/>
        </authorList>
    </citation>
    <scope>NUCLEOTIDE SEQUENCE</scope>
    <source>
        <strain evidence="1">Nanhai2018</strain>
        <tissue evidence="1">Muscle</tissue>
    </source>
</reference>
<gene>
    <name evidence="1" type="ORF">HOLleu_04140</name>
</gene>
<organism evidence="1 2">
    <name type="scientific">Holothuria leucospilota</name>
    <name type="common">Black long sea cucumber</name>
    <name type="synonym">Mertensiothuria leucospilota</name>
    <dbReference type="NCBI Taxonomy" id="206669"/>
    <lineage>
        <taxon>Eukaryota</taxon>
        <taxon>Metazoa</taxon>
        <taxon>Echinodermata</taxon>
        <taxon>Eleutherozoa</taxon>
        <taxon>Echinozoa</taxon>
        <taxon>Holothuroidea</taxon>
        <taxon>Aspidochirotacea</taxon>
        <taxon>Aspidochirotida</taxon>
        <taxon>Holothuriidae</taxon>
        <taxon>Holothuria</taxon>
    </lineage>
</organism>